<dbReference type="GO" id="GO:0016829">
    <property type="term" value="F:lyase activity"/>
    <property type="evidence" value="ECO:0007669"/>
    <property type="project" value="UniProtKB-KW"/>
</dbReference>
<dbReference type="InterPro" id="IPR001597">
    <property type="entry name" value="ArAA_b-elim_lyase/Thr_aldolase"/>
</dbReference>
<dbReference type="InterPro" id="IPR015424">
    <property type="entry name" value="PyrdxlP-dep_Trfase"/>
</dbReference>
<dbReference type="EMBL" id="CACRUH010000070">
    <property type="protein sequence ID" value="VYU74717.1"/>
    <property type="molecule type" value="Genomic_DNA"/>
</dbReference>
<dbReference type="AlphaFoldDB" id="A0A6N3HCF4"/>
<dbReference type="InterPro" id="IPR015421">
    <property type="entry name" value="PyrdxlP-dep_Trfase_major"/>
</dbReference>
<evidence type="ECO:0000256" key="1">
    <source>
        <dbReference type="ARBA" id="ARBA00001933"/>
    </source>
</evidence>
<accession>A0A6N3HCF4</accession>
<feature type="domain" description="Aromatic amino acid beta-eliminating lyase/threonine aldolase" evidence="4">
    <location>
        <begin position="12"/>
        <end position="240"/>
    </location>
</feature>
<protein>
    <submittedName>
        <fullName evidence="5">Low specificity L-threonine aldolase</fullName>
        <ecNumber evidence="5">4.1.2.48</ecNumber>
    </submittedName>
</protein>
<evidence type="ECO:0000259" key="4">
    <source>
        <dbReference type="Pfam" id="PF01212"/>
    </source>
</evidence>
<sequence>MISFVNDYSENACPEILDALIKTNYEGNPAYSNDEHSHIASDYIKKKIQCESAEVQILMGGTQTNLIASAAFLRPHEAVIAVRTGHICVHETGAIESTGHKCIEVNGCEGKVTPLDVEKVCGPQHWDHAGILTVKPRMVYISQSTEVGTVYSAAELRSLREICDKYDLLLFCDGARLSSALDCSDVTMPILASLCDAFYIGGTKNGALFGEAMVIVNTALQQEFRFVAKQRGGMLAKGWLLGLQFEILMKDGLFEKCGSHANRMAHILKKELTRIGVKFTIDSPSNQLFPILPNAILELLKSDFAWEVISIIDDSHTEIRLVTSWATKEKDVRFFIEKLEGLYINV</sequence>
<comment type="similarity">
    <text evidence="2">Belongs to the threonine aldolase family.</text>
</comment>
<dbReference type="PANTHER" id="PTHR48097:SF5">
    <property type="entry name" value="LOW SPECIFICITY L-THREONINE ALDOLASE"/>
    <property type="match status" value="1"/>
</dbReference>
<dbReference type="EC" id="4.1.2.48" evidence="5"/>
<dbReference type="InterPro" id="IPR015422">
    <property type="entry name" value="PyrdxlP-dep_Trfase_small"/>
</dbReference>
<comment type="cofactor">
    <cofactor evidence="1">
        <name>pyridoxal 5'-phosphate</name>
        <dbReference type="ChEBI" id="CHEBI:597326"/>
    </cofactor>
</comment>
<dbReference type="PANTHER" id="PTHR48097">
    <property type="entry name" value="L-THREONINE ALDOLASE-RELATED"/>
    <property type="match status" value="1"/>
</dbReference>
<dbReference type="GO" id="GO:0006520">
    <property type="term" value="P:amino acid metabolic process"/>
    <property type="evidence" value="ECO:0007669"/>
    <property type="project" value="InterPro"/>
</dbReference>
<evidence type="ECO:0000313" key="5">
    <source>
        <dbReference type="EMBL" id="VYU74717.1"/>
    </source>
</evidence>
<dbReference type="RefSeq" id="WP_156833692.1">
    <property type="nucleotide sequence ID" value="NZ_CACRUH010000070.1"/>
</dbReference>
<keyword evidence="3" id="KW-0663">Pyridoxal phosphate</keyword>
<dbReference type="Gene3D" id="3.40.640.10">
    <property type="entry name" value="Type I PLP-dependent aspartate aminotransferase-like (Major domain)"/>
    <property type="match status" value="1"/>
</dbReference>
<dbReference type="Gene3D" id="3.90.1150.10">
    <property type="entry name" value="Aspartate Aminotransferase, domain 1"/>
    <property type="match status" value="1"/>
</dbReference>
<reference evidence="5" key="1">
    <citation type="submission" date="2019-11" db="EMBL/GenBank/DDBJ databases">
        <authorList>
            <person name="Feng L."/>
        </authorList>
    </citation>
    <scope>NUCLEOTIDE SEQUENCE</scope>
    <source>
        <strain evidence="5">ChathewayiLFYP18</strain>
    </source>
</reference>
<dbReference type="SUPFAM" id="SSF53383">
    <property type="entry name" value="PLP-dependent transferases"/>
    <property type="match status" value="1"/>
</dbReference>
<dbReference type="Pfam" id="PF01212">
    <property type="entry name" value="Beta_elim_lyase"/>
    <property type="match status" value="1"/>
</dbReference>
<organism evidence="5">
    <name type="scientific">Hungatella hathewayi</name>
    <dbReference type="NCBI Taxonomy" id="154046"/>
    <lineage>
        <taxon>Bacteria</taxon>
        <taxon>Bacillati</taxon>
        <taxon>Bacillota</taxon>
        <taxon>Clostridia</taxon>
        <taxon>Lachnospirales</taxon>
        <taxon>Lachnospiraceae</taxon>
        <taxon>Hungatella</taxon>
    </lineage>
</organism>
<name>A0A6N3HCF4_9FIRM</name>
<gene>
    <name evidence="5" type="primary">ltaE_1</name>
    <name evidence="5" type="ORF">CHLFYP18_02494</name>
</gene>
<keyword evidence="5" id="KW-0456">Lyase</keyword>
<evidence type="ECO:0000256" key="3">
    <source>
        <dbReference type="ARBA" id="ARBA00022898"/>
    </source>
</evidence>
<proteinExistence type="inferred from homology"/>
<evidence type="ECO:0000256" key="2">
    <source>
        <dbReference type="ARBA" id="ARBA00006966"/>
    </source>
</evidence>